<evidence type="ECO:0000313" key="6">
    <source>
        <dbReference type="EMBL" id="ROH77469.1"/>
    </source>
</evidence>
<dbReference type="Gene3D" id="1.20.1250.20">
    <property type="entry name" value="MFS general substrate transporter like domains"/>
    <property type="match status" value="1"/>
</dbReference>
<dbReference type="Proteomes" id="UP000274511">
    <property type="component" value="Unassembled WGS sequence"/>
</dbReference>
<dbReference type="OrthoDB" id="9815356at2"/>
<dbReference type="GO" id="GO:0022857">
    <property type="term" value="F:transmembrane transporter activity"/>
    <property type="evidence" value="ECO:0007669"/>
    <property type="project" value="InterPro"/>
</dbReference>
<evidence type="ECO:0000313" key="7">
    <source>
        <dbReference type="Proteomes" id="UP000274511"/>
    </source>
</evidence>
<feature type="transmembrane region" description="Helical" evidence="4">
    <location>
        <begin position="168"/>
        <end position="188"/>
    </location>
</feature>
<reference evidence="6 7" key="1">
    <citation type="submission" date="2018-10" db="EMBL/GenBank/DDBJ databases">
        <title>New species genome.</title>
        <authorList>
            <person name="Li Y."/>
        </authorList>
    </citation>
    <scope>NUCLEOTIDE SEQUENCE [LARGE SCALE GENOMIC DNA]</scope>
    <source>
        <strain evidence="6 7">L6_4B</strain>
    </source>
</reference>
<feature type="transmembrane region" description="Helical" evidence="4">
    <location>
        <begin position="303"/>
        <end position="323"/>
    </location>
</feature>
<evidence type="ECO:0000256" key="3">
    <source>
        <dbReference type="ARBA" id="ARBA00023136"/>
    </source>
</evidence>
<dbReference type="InterPro" id="IPR036259">
    <property type="entry name" value="MFS_trans_sf"/>
</dbReference>
<feature type="transmembrane region" description="Helical" evidence="4">
    <location>
        <begin position="279"/>
        <end position="297"/>
    </location>
</feature>
<evidence type="ECO:0000259" key="5">
    <source>
        <dbReference type="PROSITE" id="PS50850"/>
    </source>
</evidence>
<feature type="transmembrane region" description="Helical" evidence="4">
    <location>
        <begin position="80"/>
        <end position="97"/>
    </location>
</feature>
<dbReference type="EMBL" id="RJUJ01000015">
    <property type="protein sequence ID" value="ROH77469.1"/>
    <property type="molecule type" value="Genomic_DNA"/>
</dbReference>
<dbReference type="SUPFAM" id="SSF103473">
    <property type="entry name" value="MFS general substrate transporter"/>
    <property type="match status" value="1"/>
</dbReference>
<proteinExistence type="predicted"/>
<dbReference type="GeneID" id="61121087"/>
<feature type="transmembrane region" description="Helical" evidence="4">
    <location>
        <begin position="53"/>
        <end position="73"/>
    </location>
</feature>
<accession>A0A3N0UA76</accession>
<keyword evidence="1 4" id="KW-0812">Transmembrane</keyword>
<comment type="caution">
    <text evidence="6">The sequence shown here is derived from an EMBL/GenBank/DDBJ whole genome shotgun (WGS) entry which is preliminary data.</text>
</comment>
<feature type="transmembrane region" description="Helical" evidence="4">
    <location>
        <begin position="103"/>
        <end position="126"/>
    </location>
</feature>
<feature type="transmembrane region" description="Helical" evidence="4">
    <location>
        <begin position="138"/>
        <end position="162"/>
    </location>
</feature>
<dbReference type="STRING" id="1172565.AU508_13255"/>
<keyword evidence="2 4" id="KW-1133">Transmembrane helix</keyword>
<feature type="transmembrane region" description="Helical" evidence="4">
    <location>
        <begin position="344"/>
        <end position="363"/>
    </location>
</feature>
<protein>
    <submittedName>
        <fullName evidence="6">MFS transporter</fullName>
    </submittedName>
</protein>
<dbReference type="InterPro" id="IPR011701">
    <property type="entry name" value="MFS"/>
</dbReference>
<dbReference type="InterPro" id="IPR020846">
    <property type="entry name" value="MFS_dom"/>
</dbReference>
<feature type="transmembrane region" description="Helical" evidence="4">
    <location>
        <begin position="248"/>
        <end position="267"/>
    </location>
</feature>
<dbReference type="PANTHER" id="PTHR42910">
    <property type="entry name" value="TRANSPORTER SCO4007-RELATED"/>
    <property type="match status" value="1"/>
</dbReference>
<evidence type="ECO:0000256" key="2">
    <source>
        <dbReference type="ARBA" id="ARBA00022989"/>
    </source>
</evidence>
<evidence type="ECO:0000256" key="4">
    <source>
        <dbReference type="SAM" id="Phobius"/>
    </source>
</evidence>
<feature type="transmembrane region" description="Helical" evidence="4">
    <location>
        <begin position="12"/>
        <end position="33"/>
    </location>
</feature>
<dbReference type="Pfam" id="PF07690">
    <property type="entry name" value="MFS_1"/>
    <property type="match status" value="1"/>
</dbReference>
<gene>
    <name evidence="6" type="ORF">EC392_13815</name>
</gene>
<dbReference type="PROSITE" id="PS50850">
    <property type="entry name" value="MFS"/>
    <property type="match status" value="1"/>
</dbReference>
<feature type="transmembrane region" description="Helical" evidence="4">
    <location>
        <begin position="369"/>
        <end position="388"/>
    </location>
</feature>
<dbReference type="AlphaFoldDB" id="A0A3N0UA76"/>
<keyword evidence="3 4" id="KW-0472">Membrane</keyword>
<evidence type="ECO:0000256" key="1">
    <source>
        <dbReference type="ARBA" id="ARBA00022692"/>
    </source>
</evidence>
<sequence length="394" mass="41929">MNTAVPRNKTLSPTLTLLMSAATGLMVASNYYAQPLLDAIANAFMLSPNQAGFIVTAAQLGYAVGLLLLVPLGDMLERRGLIVGMSLLSAAGMLITASSSSLWVMILGTALTGMFSVAAQVLVPLAATLASPETRGKVIGTVMSGLLLGILLARTLAGALASLGGWRMVYWVASVLMIALSLLLWRALPRYKQDNQLNYPQLLSSIFHLMITYKPLRIRSILGGLTFANFSILWTSMAFLLSAPPYRYSEGVIGLFGLVGAAGALAATRAGRLADHGHARAVMTVGLVVLALSWLPIAAGVHSILPLVIGILALDLTVQGVHVTNQSIIYRDMPEARNRITSGYMTAYFIGGALGSMLSAMMFQYFGWLGVSAAGFLTSLTALLVWWYNRNDVS</sequence>
<dbReference type="PANTHER" id="PTHR42910:SF1">
    <property type="entry name" value="MAJOR FACILITATOR SUPERFAMILY (MFS) PROFILE DOMAIN-CONTAINING PROTEIN"/>
    <property type="match status" value="1"/>
</dbReference>
<feature type="domain" description="Major facilitator superfamily (MFS) profile" evidence="5">
    <location>
        <begin position="1"/>
        <end position="393"/>
    </location>
</feature>
<dbReference type="RefSeq" id="WP_085688258.1">
    <property type="nucleotide sequence ID" value="NZ_CP065534.1"/>
</dbReference>
<name>A0A3N0UA76_9GAMM</name>
<organism evidence="6 7">
    <name type="scientific">Lonsdalea populi</name>
    <dbReference type="NCBI Taxonomy" id="1172565"/>
    <lineage>
        <taxon>Bacteria</taxon>
        <taxon>Pseudomonadati</taxon>
        <taxon>Pseudomonadota</taxon>
        <taxon>Gammaproteobacteria</taxon>
        <taxon>Enterobacterales</taxon>
        <taxon>Pectobacteriaceae</taxon>
        <taxon>Lonsdalea</taxon>
    </lineage>
</organism>
<dbReference type="CDD" id="cd17324">
    <property type="entry name" value="MFS_NepI_like"/>
    <property type="match status" value="1"/>
</dbReference>
<feature type="transmembrane region" description="Helical" evidence="4">
    <location>
        <begin position="220"/>
        <end position="242"/>
    </location>
</feature>